<dbReference type="InterPro" id="IPR050951">
    <property type="entry name" value="Retrovirus_Pol_polyprotein"/>
</dbReference>
<evidence type="ECO:0000259" key="2">
    <source>
        <dbReference type="PROSITE" id="PS50994"/>
    </source>
</evidence>
<dbReference type="OrthoDB" id="6153983at2759"/>
<dbReference type="GO" id="GO:0003676">
    <property type="term" value="F:nucleic acid binding"/>
    <property type="evidence" value="ECO:0007669"/>
    <property type="project" value="InterPro"/>
</dbReference>
<dbReference type="PANTHER" id="PTHR37984:SF15">
    <property type="entry name" value="INTEGRASE CATALYTIC DOMAIN-CONTAINING PROTEIN"/>
    <property type="match status" value="1"/>
</dbReference>
<evidence type="ECO:0000313" key="3">
    <source>
        <dbReference type="EMBL" id="VDN14294.1"/>
    </source>
</evidence>
<protein>
    <recommendedName>
        <fullName evidence="2">Integrase catalytic domain-containing protein</fullName>
    </recommendedName>
</protein>
<accession>A0A3P7LC00</accession>
<sequence length="251" mass="28042">MSLHSDCGTNFQSQLVRDVCDLLRIHKTHTTPAHPEGNGQTERTNRTIINLLKALAESHDRRNWELRLPYAMMAYRATLHSSTGYSPFFLLTGHHLRLLSDFLLPLHTSDETLRLAHNLARSHLRTAYERQKSYFDQHVHGAPHSPGDYVLRRRATSPVGIPSKFFCPWEGPFVVVQAIPPSTYRNRDVRDPSGPTSTVHFDKLTPYTGPFPPTDSASLPVTPSSSAGPRPSVDPDSLHILAPHLVPQPAA</sequence>
<dbReference type="AlphaFoldDB" id="A0A3P7LC00"/>
<dbReference type="InterPro" id="IPR001584">
    <property type="entry name" value="Integrase_cat-core"/>
</dbReference>
<dbReference type="PANTHER" id="PTHR37984">
    <property type="entry name" value="PROTEIN CBG26694"/>
    <property type="match status" value="1"/>
</dbReference>
<dbReference type="Proteomes" id="UP000281553">
    <property type="component" value="Unassembled WGS sequence"/>
</dbReference>
<dbReference type="Gene3D" id="3.30.420.10">
    <property type="entry name" value="Ribonuclease H-like superfamily/Ribonuclease H"/>
    <property type="match status" value="1"/>
</dbReference>
<organism evidence="3 4">
    <name type="scientific">Dibothriocephalus latus</name>
    <name type="common">Fish tapeworm</name>
    <name type="synonym">Diphyllobothrium latum</name>
    <dbReference type="NCBI Taxonomy" id="60516"/>
    <lineage>
        <taxon>Eukaryota</taxon>
        <taxon>Metazoa</taxon>
        <taxon>Spiralia</taxon>
        <taxon>Lophotrochozoa</taxon>
        <taxon>Platyhelminthes</taxon>
        <taxon>Cestoda</taxon>
        <taxon>Eucestoda</taxon>
        <taxon>Diphyllobothriidea</taxon>
        <taxon>Diphyllobothriidae</taxon>
        <taxon>Dibothriocephalus</taxon>
    </lineage>
</organism>
<name>A0A3P7LC00_DIBLA</name>
<evidence type="ECO:0000313" key="4">
    <source>
        <dbReference type="Proteomes" id="UP000281553"/>
    </source>
</evidence>
<dbReference type="EMBL" id="UYRU01058818">
    <property type="protein sequence ID" value="VDN14294.1"/>
    <property type="molecule type" value="Genomic_DNA"/>
</dbReference>
<dbReference type="PROSITE" id="PS50994">
    <property type="entry name" value="INTEGRASE"/>
    <property type="match status" value="1"/>
</dbReference>
<dbReference type="GO" id="GO:0015074">
    <property type="term" value="P:DNA integration"/>
    <property type="evidence" value="ECO:0007669"/>
    <property type="project" value="InterPro"/>
</dbReference>
<proteinExistence type="predicted"/>
<feature type="region of interest" description="Disordered" evidence="1">
    <location>
        <begin position="184"/>
        <end position="251"/>
    </location>
</feature>
<reference evidence="3 4" key="1">
    <citation type="submission" date="2018-11" db="EMBL/GenBank/DDBJ databases">
        <authorList>
            <consortium name="Pathogen Informatics"/>
        </authorList>
    </citation>
    <scope>NUCLEOTIDE SEQUENCE [LARGE SCALE GENOMIC DNA]</scope>
</reference>
<keyword evidence="4" id="KW-1185">Reference proteome</keyword>
<dbReference type="InterPro" id="IPR036397">
    <property type="entry name" value="RNaseH_sf"/>
</dbReference>
<gene>
    <name evidence="3" type="ORF">DILT_LOCUS10125</name>
</gene>
<dbReference type="SUPFAM" id="SSF53098">
    <property type="entry name" value="Ribonuclease H-like"/>
    <property type="match status" value="1"/>
</dbReference>
<feature type="compositionally biased region" description="Polar residues" evidence="1">
    <location>
        <begin position="215"/>
        <end position="227"/>
    </location>
</feature>
<dbReference type="InterPro" id="IPR012337">
    <property type="entry name" value="RNaseH-like_sf"/>
</dbReference>
<evidence type="ECO:0000256" key="1">
    <source>
        <dbReference type="SAM" id="MobiDB-lite"/>
    </source>
</evidence>
<feature type="domain" description="Integrase catalytic" evidence="2">
    <location>
        <begin position="1"/>
        <end position="95"/>
    </location>
</feature>